<dbReference type="InterPro" id="IPR036390">
    <property type="entry name" value="WH_DNA-bd_sf"/>
</dbReference>
<proteinExistence type="predicted"/>
<name>A0AAX3ATR5_HALDO</name>
<evidence type="ECO:0000313" key="1">
    <source>
        <dbReference type="EMBL" id="UOO97299.1"/>
    </source>
</evidence>
<dbReference type="Gene3D" id="1.10.10.10">
    <property type="entry name" value="Winged helix-like DNA-binding domain superfamily/Winged helix DNA-binding domain"/>
    <property type="match status" value="1"/>
</dbReference>
<reference evidence="1" key="1">
    <citation type="submission" date="2022-04" db="EMBL/GenBank/DDBJ databases">
        <title>Sequencing and genomic assembly of Halococcus dombrowskii.</title>
        <authorList>
            <person name="Lim S.W."/>
            <person name="MacLea K.S."/>
        </authorList>
    </citation>
    <scope>NUCLEOTIDE SEQUENCE</scope>
    <source>
        <strain evidence="1">H4</strain>
        <plasmid evidence="1">unnamed4</plasmid>
    </source>
</reference>
<accession>A0AAX3ATR5</accession>
<organism evidence="1 2">
    <name type="scientific">Halococcus dombrowskii</name>
    <dbReference type="NCBI Taxonomy" id="179637"/>
    <lineage>
        <taxon>Archaea</taxon>
        <taxon>Methanobacteriati</taxon>
        <taxon>Methanobacteriota</taxon>
        <taxon>Stenosarchaea group</taxon>
        <taxon>Halobacteria</taxon>
        <taxon>Halobacteriales</taxon>
        <taxon>Halococcaceae</taxon>
        <taxon>Halococcus</taxon>
    </lineage>
</organism>
<dbReference type="RefSeq" id="WP_244706828.1">
    <property type="nucleotide sequence ID" value="NZ_BAAADN010000031.1"/>
</dbReference>
<dbReference type="GeneID" id="71764042"/>
<gene>
    <name evidence="1" type="ORF">MUK72_19300</name>
</gene>
<sequence>MPENANLAISSGIIIAVESQHWPMPQEPFEGEGQDGSTEVPSFKTISQSLGKPRKELLTAFLESDKSVLNTSQLREHTTVSSGSIIHHLERLVGWELVVEEGEREYHGHGGSNARTWALTDRGEQFCADHLGAPLSEFVSPSDVAEMNEQLTETTERVGKMEDDLAILLDAVADIGEGTGHISSEVAAKLRSKSQRIS</sequence>
<dbReference type="AlphaFoldDB" id="A0AAX3ATR5"/>
<geneLocation type="plasmid" evidence="1 2">
    <name>unnamed4</name>
</geneLocation>
<protein>
    <submittedName>
        <fullName evidence="1">Uncharacterized protein</fullName>
    </submittedName>
</protein>
<dbReference type="InterPro" id="IPR036388">
    <property type="entry name" value="WH-like_DNA-bd_sf"/>
</dbReference>
<dbReference type="KEGG" id="hdo:MUK72_19300"/>
<dbReference type="Proteomes" id="UP000830542">
    <property type="component" value="Plasmid unnamed4"/>
</dbReference>
<keyword evidence="1" id="KW-0614">Plasmid</keyword>
<keyword evidence="2" id="KW-1185">Reference proteome</keyword>
<dbReference type="SUPFAM" id="SSF46785">
    <property type="entry name" value="Winged helix' DNA-binding domain"/>
    <property type="match status" value="1"/>
</dbReference>
<dbReference type="EMBL" id="CP095009">
    <property type="protein sequence ID" value="UOO97299.1"/>
    <property type="molecule type" value="Genomic_DNA"/>
</dbReference>
<evidence type="ECO:0000313" key="2">
    <source>
        <dbReference type="Proteomes" id="UP000830542"/>
    </source>
</evidence>